<dbReference type="AlphaFoldDB" id="A0A5C2LIT1"/>
<dbReference type="Proteomes" id="UP000325127">
    <property type="component" value="Chromosome"/>
</dbReference>
<dbReference type="PANTHER" id="PTHR32060:SF22">
    <property type="entry name" value="CARBOXYL-TERMINAL-PROCESSING PEPTIDASE 3, CHLOROPLASTIC"/>
    <property type="match status" value="1"/>
</dbReference>
<dbReference type="EMBL" id="CP043670">
    <property type="protein sequence ID" value="QEP92296.1"/>
    <property type="molecule type" value="Genomic_DNA"/>
</dbReference>
<dbReference type="GO" id="GO:0007165">
    <property type="term" value="P:signal transduction"/>
    <property type="evidence" value="ECO:0007669"/>
    <property type="project" value="TreeGrafter"/>
</dbReference>
<evidence type="ECO:0000313" key="2">
    <source>
        <dbReference type="EMBL" id="QEP92296.1"/>
    </source>
</evidence>
<name>A0A5C2LIT1_KLEPN</name>
<reference evidence="2 3" key="1">
    <citation type="submission" date="2019-08" db="EMBL/GenBank/DDBJ databases">
        <title>Emergence of NDM-5-producing hypervirulent Klebsiella pneumoniae from clinical infections.</title>
        <authorList>
            <person name="Shen Z."/>
            <person name="Zhang H."/>
            <person name="Li M."/>
        </authorList>
    </citation>
    <scope>NUCLEOTIDE SEQUENCE [LARGE SCALE GENOMIC DNA]</scope>
    <source>
        <strain evidence="2 3">RJ18-01</strain>
    </source>
</reference>
<dbReference type="Pfam" id="PF00595">
    <property type="entry name" value="PDZ"/>
    <property type="match status" value="1"/>
</dbReference>
<dbReference type="SMART" id="SM00228">
    <property type="entry name" value="PDZ"/>
    <property type="match status" value="1"/>
</dbReference>
<evidence type="ECO:0000259" key="1">
    <source>
        <dbReference type="PROSITE" id="PS50106"/>
    </source>
</evidence>
<dbReference type="CDD" id="cd06782">
    <property type="entry name" value="cpPDZ_CPP-like"/>
    <property type="match status" value="1"/>
</dbReference>
<dbReference type="PANTHER" id="PTHR32060">
    <property type="entry name" value="TAIL-SPECIFIC PROTEASE"/>
    <property type="match status" value="1"/>
</dbReference>
<dbReference type="FunFam" id="2.30.42.10:FF:000083">
    <property type="entry name" value="Tail-specific protease"/>
    <property type="match status" value="1"/>
</dbReference>
<dbReference type="Gene3D" id="2.30.42.10">
    <property type="match status" value="1"/>
</dbReference>
<dbReference type="GO" id="GO:0030288">
    <property type="term" value="C:outer membrane-bounded periplasmic space"/>
    <property type="evidence" value="ECO:0007669"/>
    <property type="project" value="TreeGrafter"/>
</dbReference>
<dbReference type="InterPro" id="IPR036034">
    <property type="entry name" value="PDZ_sf"/>
</dbReference>
<proteinExistence type="predicted"/>
<dbReference type="SUPFAM" id="SSF50156">
    <property type="entry name" value="PDZ domain-like"/>
    <property type="match status" value="1"/>
</dbReference>
<dbReference type="PROSITE" id="PS50106">
    <property type="entry name" value="PDZ"/>
    <property type="match status" value="1"/>
</dbReference>
<evidence type="ECO:0000313" key="3">
    <source>
        <dbReference type="Proteomes" id="UP000325127"/>
    </source>
</evidence>
<dbReference type="GO" id="GO:0004175">
    <property type="term" value="F:endopeptidase activity"/>
    <property type="evidence" value="ECO:0007669"/>
    <property type="project" value="TreeGrafter"/>
</dbReference>
<gene>
    <name evidence="2" type="ORF">FZ928_04905</name>
</gene>
<sequence>MLQMDDDYTVINSLVAGGPAAKSKAISVGDRIVGVGQTGKSMVDVIGWRLDDVVALIKGPKGSKVRLEILPAGKGAKTRIVTLTRERIRLEDRAVKMSVKTVGKKKSACWIFRAFTLA</sequence>
<feature type="domain" description="PDZ" evidence="1">
    <location>
        <begin position="1"/>
        <end position="58"/>
    </location>
</feature>
<dbReference type="InterPro" id="IPR001478">
    <property type="entry name" value="PDZ"/>
</dbReference>
<protein>
    <recommendedName>
        <fullName evidence="1">PDZ domain-containing protein</fullName>
    </recommendedName>
</protein>
<organism evidence="2 3">
    <name type="scientific">Klebsiella pneumoniae</name>
    <dbReference type="NCBI Taxonomy" id="573"/>
    <lineage>
        <taxon>Bacteria</taxon>
        <taxon>Pseudomonadati</taxon>
        <taxon>Pseudomonadota</taxon>
        <taxon>Gammaproteobacteria</taxon>
        <taxon>Enterobacterales</taxon>
        <taxon>Enterobacteriaceae</taxon>
        <taxon>Klebsiella/Raoultella group</taxon>
        <taxon>Klebsiella</taxon>
        <taxon>Klebsiella pneumoniae complex</taxon>
    </lineage>
</organism>
<accession>A0A5C2LIT1</accession>